<dbReference type="InterPro" id="IPR023997">
    <property type="entry name" value="TonB-dep_OMP_SusC/RagA_CS"/>
</dbReference>
<keyword evidence="7 8" id="KW-0998">Cell outer membrane</keyword>
<keyword evidence="10" id="KW-0732">Signal</keyword>
<evidence type="ECO:0000256" key="10">
    <source>
        <dbReference type="SAM" id="SignalP"/>
    </source>
</evidence>
<dbReference type="InterPro" id="IPR023996">
    <property type="entry name" value="TonB-dep_OMP_SusC/RagA"/>
</dbReference>
<evidence type="ECO:0000259" key="12">
    <source>
        <dbReference type="Pfam" id="PF07715"/>
    </source>
</evidence>
<keyword evidence="5 9" id="KW-0798">TonB box</keyword>
<dbReference type="RefSeq" id="WP_124785305.1">
    <property type="nucleotide sequence ID" value="NZ_CP034171.1"/>
</dbReference>
<feature type="domain" description="TonB-dependent receptor plug" evidence="12">
    <location>
        <begin position="56"/>
        <end position="160"/>
    </location>
</feature>
<keyword evidence="2 8" id="KW-0813">Transport</keyword>
<comment type="subcellular location">
    <subcellularLocation>
        <location evidence="1 8">Cell outer membrane</location>
        <topology evidence="1 8">Multi-pass membrane protein</topology>
    </subcellularLocation>
</comment>
<keyword evidence="6 8" id="KW-0472">Membrane</keyword>
<dbReference type="Proteomes" id="UP000282297">
    <property type="component" value="Chromosome"/>
</dbReference>
<dbReference type="PROSITE" id="PS52016">
    <property type="entry name" value="TONB_DEPENDENT_REC_3"/>
    <property type="match status" value="1"/>
</dbReference>
<organism evidence="13 14">
    <name type="scientific">Chryseobacterium taklimakanense</name>
    <dbReference type="NCBI Taxonomy" id="536441"/>
    <lineage>
        <taxon>Bacteria</taxon>
        <taxon>Pseudomonadati</taxon>
        <taxon>Bacteroidota</taxon>
        <taxon>Flavobacteriia</taxon>
        <taxon>Flavobacteriales</taxon>
        <taxon>Weeksellaceae</taxon>
        <taxon>Chryseobacterium group</taxon>
        <taxon>Chryseobacterium</taxon>
    </lineage>
</organism>
<evidence type="ECO:0000256" key="9">
    <source>
        <dbReference type="RuleBase" id="RU003357"/>
    </source>
</evidence>
<dbReference type="InterPro" id="IPR000531">
    <property type="entry name" value="Beta-barrel_TonB"/>
</dbReference>
<evidence type="ECO:0000256" key="7">
    <source>
        <dbReference type="ARBA" id="ARBA00023237"/>
    </source>
</evidence>
<evidence type="ECO:0000259" key="11">
    <source>
        <dbReference type="Pfam" id="PF00593"/>
    </source>
</evidence>
<dbReference type="EMBL" id="CP034171">
    <property type="protein sequence ID" value="AZI21174.1"/>
    <property type="molecule type" value="Genomic_DNA"/>
</dbReference>
<evidence type="ECO:0000256" key="3">
    <source>
        <dbReference type="ARBA" id="ARBA00022452"/>
    </source>
</evidence>
<keyword evidence="4 8" id="KW-0812">Transmembrane</keyword>
<accession>A0A3G8WSM6</accession>
<dbReference type="InterPro" id="IPR036942">
    <property type="entry name" value="Beta-barrel_TonB_sf"/>
</dbReference>
<dbReference type="InterPro" id="IPR039426">
    <property type="entry name" value="TonB-dep_rcpt-like"/>
</dbReference>
<evidence type="ECO:0000313" key="13">
    <source>
        <dbReference type="EMBL" id="AZI21174.1"/>
    </source>
</evidence>
<feature type="chain" id="PRO_5018309791" evidence="10">
    <location>
        <begin position="24"/>
        <end position="964"/>
    </location>
</feature>
<evidence type="ECO:0000256" key="4">
    <source>
        <dbReference type="ARBA" id="ARBA00022692"/>
    </source>
</evidence>
<gene>
    <name evidence="13" type="ORF">EIH08_11160</name>
</gene>
<dbReference type="AlphaFoldDB" id="A0A3G8WSM6"/>
<comment type="similarity">
    <text evidence="8 9">Belongs to the TonB-dependent receptor family.</text>
</comment>
<dbReference type="Pfam" id="PF07715">
    <property type="entry name" value="Plug"/>
    <property type="match status" value="1"/>
</dbReference>
<evidence type="ECO:0000256" key="5">
    <source>
        <dbReference type="ARBA" id="ARBA00023077"/>
    </source>
</evidence>
<dbReference type="NCBIfam" id="TIGR04057">
    <property type="entry name" value="SusC_RagA_signa"/>
    <property type="match status" value="1"/>
</dbReference>
<dbReference type="SUPFAM" id="SSF56935">
    <property type="entry name" value="Porins"/>
    <property type="match status" value="1"/>
</dbReference>
<name>A0A3G8WSM6_9FLAO</name>
<feature type="domain" description="TonB-dependent receptor-like beta-barrel" evidence="11">
    <location>
        <begin position="451"/>
        <end position="930"/>
    </location>
</feature>
<dbReference type="NCBIfam" id="TIGR04056">
    <property type="entry name" value="OMP_RagA_SusC"/>
    <property type="match status" value="1"/>
</dbReference>
<dbReference type="Pfam" id="PF00593">
    <property type="entry name" value="TonB_dep_Rec_b-barrel"/>
    <property type="match status" value="1"/>
</dbReference>
<evidence type="ECO:0000256" key="6">
    <source>
        <dbReference type="ARBA" id="ARBA00023136"/>
    </source>
</evidence>
<dbReference type="GO" id="GO:0009279">
    <property type="term" value="C:cell outer membrane"/>
    <property type="evidence" value="ECO:0007669"/>
    <property type="project" value="UniProtKB-SubCell"/>
</dbReference>
<evidence type="ECO:0000313" key="14">
    <source>
        <dbReference type="Proteomes" id="UP000282297"/>
    </source>
</evidence>
<evidence type="ECO:0000256" key="2">
    <source>
        <dbReference type="ARBA" id="ARBA00022448"/>
    </source>
</evidence>
<dbReference type="Gene3D" id="2.40.170.20">
    <property type="entry name" value="TonB-dependent receptor, beta-barrel domain"/>
    <property type="match status" value="1"/>
</dbReference>
<dbReference type="InterPro" id="IPR037066">
    <property type="entry name" value="Plug_dom_sf"/>
</dbReference>
<dbReference type="InterPro" id="IPR012910">
    <property type="entry name" value="Plug_dom"/>
</dbReference>
<keyword evidence="3 8" id="KW-1134">Transmembrane beta strand</keyword>
<protein>
    <submittedName>
        <fullName evidence="13">SusC/RagA family TonB-linked outer membrane protein</fullName>
    </submittedName>
</protein>
<proteinExistence type="inferred from homology"/>
<feature type="signal peptide" evidence="10">
    <location>
        <begin position="1"/>
        <end position="23"/>
    </location>
</feature>
<reference evidence="14" key="1">
    <citation type="submission" date="2018-11" db="EMBL/GenBank/DDBJ databases">
        <title>Proposal to divide the Flavobacteriaceae and reorganize its genera based on Amino Acid Identity values calculated from whole genome sequences.</title>
        <authorList>
            <person name="Nicholson A.C."/>
            <person name="Gulvik C.A."/>
            <person name="Whitney A.M."/>
            <person name="Humrighouse B.W."/>
            <person name="Bell M."/>
            <person name="Holmes B."/>
            <person name="Steigerwalt A.B."/>
            <person name="Villarma A."/>
            <person name="Sheth M."/>
            <person name="Batra D."/>
            <person name="Pryor J."/>
            <person name="Bernardet J.-F."/>
            <person name="Hugo C."/>
            <person name="Kampfer P."/>
            <person name="Newman J.D."/>
            <person name="McQuiston J.R."/>
        </authorList>
    </citation>
    <scope>NUCLEOTIDE SEQUENCE [LARGE SCALE GENOMIC DNA]</scope>
    <source>
        <strain evidence="14">H4753</strain>
    </source>
</reference>
<sequence length="964" mass="105675">MNVKLNVLGTAVLFFLGSGFGVAQNTKRDTATKTKDIQEVVVLGYGKRALKPKNVAAATTVTAEKFENRPTTSFLNSLQGETPGVAINSSSGSPGSGKISVIIRGVSSINSGTEPLYVIDGMISNSTQFRNLNDSDIESASVMRDAAATAIYGNRAANGVIVITTKRGRFNTPMKFSYSTITGVNTLPSLGYDISNAREILTIENRYGVGMGAKMTADQINSYDVDTNWKDVFFRTGITQRHDLNMSAGGQNVNLYTSLGYMNSTGIVPTSDFSRYTFRNNVSGRTESKRFTYDIQSALSYSKRHQLDEETNSNISNNSIQNPLLGAPRALPYLRAGQFATGQALLDKIGSDFSNGKGIYVLEDILKGSFPNARTETGILLNGDFAFKLTNNLTVGNKSGIDYKYSETNFARAPWSYLALVVARNSAVKGVEEKPFGGIEDIDKGRELNFNSITRLVYDAEIGDNHSFTVGAYLDYLKAHYNSTSQRRTGLNPLNWVFGAGTGYVAPIYKNNPQGGDPVVFYVPSASAYKVTAGTLAYFLTADYDYAGKYGLQGLVRRDGSYRFADDRKWATFWSVAGRWNIDKEAFMDGSPFDMLKLRASYGTQGNQNIITGGTNPLFAGTNLIREVYASGTGYDNYAGALAFGGLKNPLAQWEEIAQANIGLDFSVNKRLSGTIDVYDKTTNQLYNSINLSAVTGSYSIPGNNGKLQNRGIELSLRYDILNGKDANLSVYGNTSYNKSKILSLLKDDNSGSIRNVVGGLLSEWYMAPYVGVNPANGNLLFLNKDGKAVENIGPNDQVATGKSPYPVWMGGFGLNADYKGFYLTSHFSFQQGAWRYDTLMSWLERPDYIGDNNQLTSQLNAWSPDNKASDVPSLFAFNHSQGRSYSDRYIKDASFLRLKNLAVGYSIPQSFLSGTYVRALKVFVSGENLITWTKWKGYDPEPYNSLSVYPNMRNISLGLNLDF</sequence>
<evidence type="ECO:0000256" key="8">
    <source>
        <dbReference type="PROSITE-ProRule" id="PRU01360"/>
    </source>
</evidence>
<dbReference type="Gene3D" id="2.170.130.10">
    <property type="entry name" value="TonB-dependent receptor, plug domain"/>
    <property type="match status" value="1"/>
</dbReference>
<evidence type="ECO:0000256" key="1">
    <source>
        <dbReference type="ARBA" id="ARBA00004571"/>
    </source>
</evidence>